<dbReference type="Proteomes" id="UP000030676">
    <property type="component" value="Unassembled WGS sequence"/>
</dbReference>
<protein>
    <submittedName>
        <fullName evidence="1">Uncharacterized protein</fullName>
    </submittedName>
</protein>
<proteinExistence type="predicted"/>
<evidence type="ECO:0000313" key="1">
    <source>
        <dbReference type="EMBL" id="EXL63766.1"/>
    </source>
</evidence>
<name>X0GVA0_FUSOX</name>
<reference evidence="1" key="2">
    <citation type="submission" date="2014-03" db="EMBL/GenBank/DDBJ databases">
        <title>The Genome Annotation of Fusarium oxysporum PHW808.</title>
        <authorList>
            <consortium name="The Broad Institute Genomics Platform"/>
            <person name="Ma L.-J."/>
            <person name="Corby-Kistler H."/>
            <person name="Broz K."/>
            <person name="Gale L.R."/>
            <person name="Jonkers W."/>
            <person name="O'Donnell K."/>
            <person name="Ploetz R."/>
            <person name="Steinberg C."/>
            <person name="Schwartz D.C."/>
            <person name="VanEtten H."/>
            <person name="Zhou S."/>
            <person name="Young S.K."/>
            <person name="Zeng Q."/>
            <person name="Gargeya S."/>
            <person name="Fitzgerald M."/>
            <person name="Abouelleil A."/>
            <person name="Alvarado L."/>
            <person name="Chapman S.B."/>
            <person name="Gainer-Dewar J."/>
            <person name="Goldberg J."/>
            <person name="Griggs A."/>
            <person name="Gujja S."/>
            <person name="Hansen M."/>
            <person name="Howarth C."/>
            <person name="Imamovic A."/>
            <person name="Ireland A."/>
            <person name="Larimer J."/>
            <person name="McCowan C."/>
            <person name="Murphy C."/>
            <person name="Pearson M."/>
            <person name="Poon T.W."/>
            <person name="Priest M."/>
            <person name="Roberts A."/>
            <person name="Saif S."/>
            <person name="Shea T."/>
            <person name="Sykes S."/>
            <person name="Wortman J."/>
            <person name="Nusbaum C."/>
            <person name="Birren B."/>
        </authorList>
    </citation>
    <scope>NUCLEOTIDE SEQUENCE</scope>
    <source>
        <strain evidence="1">54008</strain>
    </source>
</reference>
<organism evidence="1">
    <name type="scientific">Fusarium oxysporum f. sp. conglutinans race 2 54008</name>
    <dbReference type="NCBI Taxonomy" id="1089457"/>
    <lineage>
        <taxon>Eukaryota</taxon>
        <taxon>Fungi</taxon>
        <taxon>Dikarya</taxon>
        <taxon>Ascomycota</taxon>
        <taxon>Pezizomycotina</taxon>
        <taxon>Sordariomycetes</taxon>
        <taxon>Hypocreomycetidae</taxon>
        <taxon>Hypocreales</taxon>
        <taxon>Nectriaceae</taxon>
        <taxon>Fusarium</taxon>
        <taxon>Fusarium oxysporum species complex</taxon>
    </lineage>
</organism>
<feature type="non-terminal residue" evidence="1">
    <location>
        <position position="1"/>
    </location>
</feature>
<reference evidence="1" key="1">
    <citation type="submission" date="2011-11" db="EMBL/GenBank/DDBJ databases">
        <title>The Genome Sequence of Fusarium oxysporum PHW808.</title>
        <authorList>
            <consortium name="The Broad Institute Genome Sequencing Platform"/>
            <person name="Ma L.-J."/>
            <person name="Gale L.R."/>
            <person name="Schwartz D.C."/>
            <person name="Zhou S."/>
            <person name="Corby-Kistler H."/>
            <person name="Young S.K."/>
            <person name="Zeng Q."/>
            <person name="Gargeya S."/>
            <person name="Fitzgerald M."/>
            <person name="Haas B."/>
            <person name="Abouelleil A."/>
            <person name="Alvarado L."/>
            <person name="Arachchi H.M."/>
            <person name="Berlin A."/>
            <person name="Brown A."/>
            <person name="Chapman S.B."/>
            <person name="Chen Z."/>
            <person name="Dunbar C."/>
            <person name="Freedman E."/>
            <person name="Gearin G."/>
            <person name="Goldberg J."/>
            <person name="Griggs A."/>
            <person name="Gujja S."/>
            <person name="Heiman D."/>
            <person name="Howarth C."/>
            <person name="Larson L."/>
            <person name="Lui A."/>
            <person name="MacDonald P.J.P."/>
            <person name="Montmayeur A."/>
            <person name="Murphy C."/>
            <person name="Neiman D."/>
            <person name="Pearson M."/>
            <person name="Priest M."/>
            <person name="Roberts A."/>
            <person name="Saif S."/>
            <person name="Shea T."/>
            <person name="Shenoy N."/>
            <person name="Sisk P."/>
            <person name="Stolte C."/>
            <person name="Sykes S."/>
            <person name="Wortman J."/>
            <person name="Nusbaum C."/>
            <person name="Birren B."/>
        </authorList>
    </citation>
    <scope>NUCLEOTIDE SEQUENCE [LARGE SCALE GENOMIC DNA]</scope>
    <source>
        <strain evidence="1">54008</strain>
    </source>
</reference>
<accession>X0GVA0</accession>
<gene>
    <name evidence="1" type="ORF">FOPG_19961</name>
</gene>
<dbReference type="HOGENOM" id="CLU_3371019_0_0_1"/>
<sequence length="35" mass="4109">LVPALGTRGLKEDRSDIFIIDSTKTKVYKKYNYQF</sequence>
<dbReference type="AlphaFoldDB" id="X0GVA0"/>
<dbReference type="EMBL" id="KK034770">
    <property type="protein sequence ID" value="EXL63766.1"/>
    <property type="molecule type" value="Genomic_DNA"/>
</dbReference>